<dbReference type="Gramene" id="OPUNC05G07570.1">
    <property type="protein sequence ID" value="OPUNC05G07570.1"/>
    <property type="gene ID" value="OPUNC05G07570"/>
</dbReference>
<name>A0A0E0L024_ORYPU</name>
<dbReference type="AlphaFoldDB" id="A0A0E0L024"/>
<dbReference type="EnsemblPlants" id="OPUNC05G07570.1">
    <property type="protein sequence ID" value="OPUNC05G07570.1"/>
    <property type="gene ID" value="OPUNC05G07570"/>
</dbReference>
<evidence type="ECO:0000313" key="2">
    <source>
        <dbReference type="Proteomes" id="UP000026962"/>
    </source>
</evidence>
<organism evidence="1">
    <name type="scientific">Oryza punctata</name>
    <name type="common">Red rice</name>
    <dbReference type="NCBI Taxonomy" id="4537"/>
    <lineage>
        <taxon>Eukaryota</taxon>
        <taxon>Viridiplantae</taxon>
        <taxon>Streptophyta</taxon>
        <taxon>Embryophyta</taxon>
        <taxon>Tracheophyta</taxon>
        <taxon>Spermatophyta</taxon>
        <taxon>Magnoliopsida</taxon>
        <taxon>Liliopsida</taxon>
        <taxon>Poales</taxon>
        <taxon>Poaceae</taxon>
        <taxon>BOP clade</taxon>
        <taxon>Oryzoideae</taxon>
        <taxon>Oryzeae</taxon>
        <taxon>Oryzinae</taxon>
        <taxon>Oryza</taxon>
    </lineage>
</organism>
<proteinExistence type="predicted"/>
<keyword evidence="2" id="KW-1185">Reference proteome</keyword>
<evidence type="ECO:0000313" key="1">
    <source>
        <dbReference type="EnsemblPlants" id="OPUNC05G07570.1"/>
    </source>
</evidence>
<protein>
    <submittedName>
        <fullName evidence="1">Uncharacterized protein</fullName>
    </submittedName>
</protein>
<reference evidence="1" key="2">
    <citation type="submission" date="2018-05" db="EMBL/GenBank/DDBJ databases">
        <title>OpunRS2 (Oryza punctata Reference Sequence Version 2).</title>
        <authorList>
            <person name="Zhang J."/>
            <person name="Kudrna D."/>
            <person name="Lee S."/>
            <person name="Talag J."/>
            <person name="Welchert J."/>
            <person name="Wing R.A."/>
        </authorList>
    </citation>
    <scope>NUCLEOTIDE SEQUENCE [LARGE SCALE GENOMIC DNA]</scope>
</reference>
<reference evidence="1" key="1">
    <citation type="submission" date="2015-04" db="UniProtKB">
        <authorList>
            <consortium name="EnsemblPlants"/>
        </authorList>
    </citation>
    <scope>IDENTIFICATION</scope>
</reference>
<sequence length="75" mass="8493">MLPLPLLVEVKDATPVARRCRRRSCYSSPPPSPLLLVADDDAALAACRRHHWSCWSSMLRPSHLLLAEDIELTWT</sequence>
<accession>A0A0E0L024</accession>
<dbReference type="Proteomes" id="UP000026962">
    <property type="component" value="Chromosome 5"/>
</dbReference>
<dbReference type="HOGENOM" id="CLU_2675362_0_0_1"/>